<evidence type="ECO:0000313" key="3">
    <source>
        <dbReference type="EMBL" id="TRY87379.1"/>
    </source>
</evidence>
<protein>
    <recommendedName>
        <fullName evidence="2">DNA (cytosine-5)-methyltransferase N-terminal domain-containing protein</fullName>
    </recommendedName>
</protein>
<dbReference type="Proteomes" id="UP000316079">
    <property type="component" value="Unassembled WGS sequence"/>
</dbReference>
<accession>A0A553QBT3</accession>
<feature type="non-terminal residue" evidence="3">
    <location>
        <position position="1"/>
    </location>
</feature>
<dbReference type="Pfam" id="PF22855">
    <property type="entry name" value="DNM3A_N"/>
    <property type="match status" value="1"/>
</dbReference>
<dbReference type="GO" id="GO:0005249">
    <property type="term" value="F:voltage-gated potassium channel activity"/>
    <property type="evidence" value="ECO:0007669"/>
    <property type="project" value="TreeGrafter"/>
</dbReference>
<feature type="region of interest" description="Disordered" evidence="1">
    <location>
        <begin position="146"/>
        <end position="222"/>
    </location>
</feature>
<dbReference type="EMBL" id="SRMA01026129">
    <property type="protein sequence ID" value="TRY87379.1"/>
    <property type="molecule type" value="Genomic_DNA"/>
</dbReference>
<dbReference type="GO" id="GO:0008076">
    <property type="term" value="C:voltage-gated potassium channel complex"/>
    <property type="evidence" value="ECO:0007669"/>
    <property type="project" value="TreeGrafter"/>
</dbReference>
<evidence type="ECO:0000256" key="1">
    <source>
        <dbReference type="SAM" id="MobiDB-lite"/>
    </source>
</evidence>
<dbReference type="GO" id="GO:0042391">
    <property type="term" value="P:regulation of membrane potential"/>
    <property type="evidence" value="ECO:0007669"/>
    <property type="project" value="TreeGrafter"/>
</dbReference>
<evidence type="ECO:0000313" key="4">
    <source>
        <dbReference type="Proteomes" id="UP000316079"/>
    </source>
</evidence>
<reference evidence="3 4" key="1">
    <citation type="journal article" date="2019" name="Sci. Data">
        <title>Hybrid genome assembly and annotation of Danionella translucida.</title>
        <authorList>
            <person name="Kadobianskyi M."/>
            <person name="Schulze L."/>
            <person name="Schuelke M."/>
            <person name="Judkewitz B."/>
        </authorList>
    </citation>
    <scope>NUCLEOTIDE SEQUENCE [LARGE SCALE GENOMIC DNA]</scope>
    <source>
        <strain evidence="3 4">Bolton</strain>
    </source>
</reference>
<keyword evidence="4" id="KW-1185">Reference proteome</keyword>
<name>A0A553QBT3_9TELE</name>
<dbReference type="OrthoDB" id="8964657at2759"/>
<feature type="region of interest" description="Disordered" evidence="1">
    <location>
        <begin position="93"/>
        <end position="123"/>
    </location>
</feature>
<feature type="compositionally biased region" description="Polar residues" evidence="1">
    <location>
        <begin position="146"/>
        <end position="155"/>
    </location>
</feature>
<comment type="caution">
    <text evidence="3">The sequence shown here is derived from an EMBL/GenBank/DDBJ whole genome shotgun (WGS) entry which is preliminary data.</text>
</comment>
<dbReference type="InterPro" id="IPR050818">
    <property type="entry name" value="KCNH_animal-type"/>
</dbReference>
<sequence>NSFLLGNAQIVEWPIVYSNDGFCKLSGYHRAEVMQKSSTCSHSESSHMSPEPTLNTLLALNLLSEVPIIRAEIEKPTTLSQSPDSKQEVCVIAPEEETVTQKPARRVGRPPRKSKAPAVHSLTKGEACVKPAGCNGESNTLLYQKKPATNNFSPDSSHRNRTDTPPGAEEDSAPSTPLKKRGRRKLDRPERHVEEDDTSSDTSRGESDGSRHKGRQGWDISLRRRPVQRETFQAGDPYHISRREKEEWLAHWKKEKGLPCPWLTLFLSLQPLDLIRHEYKHISFLMSKYIFARSKTLFRRDFTLSCAVCWSRWGFGADVLLPSFSKASVTNQH</sequence>
<evidence type="ECO:0000259" key="2">
    <source>
        <dbReference type="Pfam" id="PF22855"/>
    </source>
</evidence>
<feature type="compositionally biased region" description="Basic residues" evidence="1">
    <location>
        <begin position="103"/>
        <end position="115"/>
    </location>
</feature>
<dbReference type="Gene3D" id="3.30.450.20">
    <property type="entry name" value="PAS domain"/>
    <property type="match status" value="1"/>
</dbReference>
<dbReference type="STRING" id="623744.A0A553QBT3"/>
<gene>
    <name evidence="3" type="ORF">DNTS_011426</name>
</gene>
<dbReference type="InterPro" id="IPR054724">
    <property type="entry name" value="DNM3A_N"/>
</dbReference>
<dbReference type="AlphaFoldDB" id="A0A553QBT3"/>
<dbReference type="PANTHER" id="PTHR10217:SF533">
    <property type="entry name" value="POTASSIUM VOLTAGE-GATED CHANNEL SUBFAMILY H MEMBER 5"/>
    <property type="match status" value="1"/>
</dbReference>
<proteinExistence type="predicted"/>
<feature type="domain" description="DNA (cytosine-5)-methyltransferase N-terminal" evidence="2">
    <location>
        <begin position="99"/>
        <end position="255"/>
    </location>
</feature>
<organism evidence="3 4">
    <name type="scientific">Danionella cerebrum</name>
    <dbReference type="NCBI Taxonomy" id="2873325"/>
    <lineage>
        <taxon>Eukaryota</taxon>
        <taxon>Metazoa</taxon>
        <taxon>Chordata</taxon>
        <taxon>Craniata</taxon>
        <taxon>Vertebrata</taxon>
        <taxon>Euteleostomi</taxon>
        <taxon>Actinopterygii</taxon>
        <taxon>Neopterygii</taxon>
        <taxon>Teleostei</taxon>
        <taxon>Ostariophysi</taxon>
        <taxon>Cypriniformes</taxon>
        <taxon>Danionidae</taxon>
        <taxon>Danioninae</taxon>
        <taxon>Danionella</taxon>
    </lineage>
</organism>
<dbReference type="PANTHER" id="PTHR10217">
    <property type="entry name" value="VOLTAGE AND LIGAND GATED POTASSIUM CHANNEL"/>
    <property type="match status" value="1"/>
</dbReference>